<dbReference type="Proteomes" id="UP001642409">
    <property type="component" value="Unassembled WGS sequence"/>
</dbReference>
<dbReference type="InterPro" id="IPR010492">
    <property type="entry name" value="GINS_Psf3"/>
</dbReference>
<dbReference type="GO" id="GO:1902975">
    <property type="term" value="P:mitotic DNA replication initiation"/>
    <property type="evidence" value="ECO:0007669"/>
    <property type="project" value="TreeGrafter"/>
</dbReference>
<dbReference type="InterPro" id="IPR038437">
    <property type="entry name" value="GINS_Psf3_sf"/>
</dbReference>
<comment type="caution">
    <text evidence="1">The sequence shown here is derived from an EMBL/GenBank/DDBJ whole genome shotgun (WGS) entry which is preliminary data.</text>
</comment>
<dbReference type="EMBL" id="CAXDID020000202">
    <property type="protein sequence ID" value="CAL6054337.1"/>
    <property type="molecule type" value="Genomic_DNA"/>
</dbReference>
<evidence type="ECO:0008006" key="6">
    <source>
        <dbReference type="Google" id="ProtNLM"/>
    </source>
</evidence>
<dbReference type="GO" id="GO:0000811">
    <property type="term" value="C:GINS complex"/>
    <property type="evidence" value="ECO:0007669"/>
    <property type="project" value="TreeGrafter"/>
</dbReference>
<protein>
    <recommendedName>
        <fullName evidence="6">DNA replication complex GINS protein PSF3</fullName>
    </recommendedName>
</protein>
<dbReference type="PANTHER" id="PTHR22768">
    <property type="entry name" value="DNA REPLICATION COMPLEX GINS PROTEIN PSF3"/>
    <property type="match status" value="1"/>
</dbReference>
<name>A0AA86NIG1_9EUKA</name>
<evidence type="ECO:0000313" key="4">
    <source>
        <dbReference type="EMBL" id="CAL6054337.1"/>
    </source>
</evidence>
<dbReference type="SUPFAM" id="SSF160059">
    <property type="entry name" value="PriA/YqbF domain"/>
    <property type="match status" value="1"/>
</dbReference>
<evidence type="ECO:0000313" key="2">
    <source>
        <dbReference type="EMBL" id="CAI9966939.1"/>
    </source>
</evidence>
<accession>A0AA86NIG1</accession>
<sequence>MCAAYFDIQRLLEGAETVPVAMRSQVELLGPLDPRQDTSLLPKGAEFNAPLWLTEAMAKLKLFTVNVPDCLGEKQVTTMEVEPRSFKPEMKYSLNYFNTLYRMCQVFGAKHEASRDRIKKALRSAAKQRLQGQNKDNKNLCGAERLLVKSRQEMQELFACFQVCLLQ</sequence>
<dbReference type="EMBL" id="CATOUU010001010">
    <property type="protein sequence ID" value="CAI9966939.1"/>
    <property type="molecule type" value="Genomic_DNA"/>
</dbReference>
<gene>
    <name evidence="3" type="ORF">HINF_LOCUS29911</name>
    <name evidence="4" type="ORF">HINF_LOCUS46014</name>
    <name evidence="2" type="ORF">HINF_LOCUS54584</name>
    <name evidence="1" type="ORF">HINF_LOCUS8214</name>
</gene>
<dbReference type="EMBL" id="CATOUU010000202">
    <property type="protein sequence ID" value="CAI9920569.1"/>
    <property type="molecule type" value="Genomic_DNA"/>
</dbReference>
<evidence type="ECO:0000313" key="1">
    <source>
        <dbReference type="EMBL" id="CAI9920569.1"/>
    </source>
</evidence>
<dbReference type="PANTHER" id="PTHR22768:SF0">
    <property type="entry name" value="DNA REPLICATION COMPLEX GINS PROTEIN PSF3"/>
    <property type="match status" value="1"/>
</dbReference>
<evidence type="ECO:0000313" key="5">
    <source>
        <dbReference type="Proteomes" id="UP001642409"/>
    </source>
</evidence>
<dbReference type="EMBL" id="CAXDID020000097">
    <property type="protein sequence ID" value="CAL6025047.1"/>
    <property type="molecule type" value="Genomic_DNA"/>
</dbReference>
<evidence type="ECO:0000313" key="3">
    <source>
        <dbReference type="EMBL" id="CAL6025047.1"/>
    </source>
</evidence>
<proteinExistence type="predicted"/>
<reference evidence="1" key="1">
    <citation type="submission" date="2023-06" db="EMBL/GenBank/DDBJ databases">
        <authorList>
            <person name="Kurt Z."/>
        </authorList>
    </citation>
    <scope>NUCLEOTIDE SEQUENCE</scope>
</reference>
<dbReference type="Gene3D" id="1.20.58.2050">
    <property type="match status" value="1"/>
</dbReference>
<reference evidence="3 5" key="2">
    <citation type="submission" date="2024-07" db="EMBL/GenBank/DDBJ databases">
        <authorList>
            <person name="Akdeniz Z."/>
        </authorList>
    </citation>
    <scope>NUCLEOTIDE SEQUENCE [LARGE SCALE GENOMIC DNA]</scope>
</reference>
<dbReference type="AlphaFoldDB" id="A0AA86NIG1"/>
<keyword evidence="5" id="KW-1185">Reference proteome</keyword>
<organism evidence="1">
    <name type="scientific">Hexamita inflata</name>
    <dbReference type="NCBI Taxonomy" id="28002"/>
    <lineage>
        <taxon>Eukaryota</taxon>
        <taxon>Metamonada</taxon>
        <taxon>Diplomonadida</taxon>
        <taxon>Hexamitidae</taxon>
        <taxon>Hexamitinae</taxon>
        <taxon>Hexamita</taxon>
    </lineage>
</organism>